<evidence type="ECO:0000313" key="4">
    <source>
        <dbReference type="EMBL" id="KNE72287.1"/>
    </source>
</evidence>
<dbReference type="PROSITE" id="PS51203">
    <property type="entry name" value="CS"/>
    <property type="match status" value="1"/>
</dbReference>
<dbReference type="InterPro" id="IPR048696">
    <property type="entry name" value="SHQ1-like_CS"/>
</dbReference>
<feature type="domain" description="CS" evidence="3">
    <location>
        <begin position="1"/>
        <end position="93"/>
    </location>
</feature>
<protein>
    <recommendedName>
        <fullName evidence="3">CS domain-containing protein</fullName>
    </recommendedName>
</protein>
<dbReference type="GO" id="GO:0005737">
    <property type="term" value="C:cytoplasm"/>
    <property type="evidence" value="ECO:0007669"/>
    <property type="project" value="TreeGrafter"/>
</dbReference>
<dbReference type="OMA" id="NENEFEH"/>
<dbReference type="Gene3D" id="2.60.40.790">
    <property type="match status" value="1"/>
</dbReference>
<dbReference type="STRING" id="578462.A0A0L0TC06"/>
<dbReference type="Pfam" id="PF21413">
    <property type="entry name" value="SHQ1-like_CS"/>
    <property type="match status" value="1"/>
</dbReference>
<reference evidence="5" key="2">
    <citation type="submission" date="2009-11" db="EMBL/GenBank/DDBJ databases">
        <title>The Genome Sequence of Allomyces macrogynus strain ATCC 38327.</title>
        <authorList>
            <consortium name="The Broad Institute Genome Sequencing Platform"/>
            <person name="Russ C."/>
            <person name="Cuomo C."/>
            <person name="Shea T."/>
            <person name="Young S.K."/>
            <person name="Zeng Q."/>
            <person name="Koehrsen M."/>
            <person name="Haas B."/>
            <person name="Borodovsky M."/>
            <person name="Guigo R."/>
            <person name="Alvarado L."/>
            <person name="Berlin A."/>
            <person name="Borenstein D."/>
            <person name="Chen Z."/>
            <person name="Engels R."/>
            <person name="Freedman E."/>
            <person name="Gellesch M."/>
            <person name="Goldberg J."/>
            <person name="Griggs A."/>
            <person name="Gujja S."/>
            <person name="Heiman D."/>
            <person name="Hepburn T."/>
            <person name="Howarth C."/>
            <person name="Jen D."/>
            <person name="Larson L."/>
            <person name="Lewis B."/>
            <person name="Mehta T."/>
            <person name="Park D."/>
            <person name="Pearson M."/>
            <person name="Roberts A."/>
            <person name="Saif S."/>
            <person name="Shenoy N."/>
            <person name="Sisk P."/>
            <person name="Stolte C."/>
            <person name="Sykes S."/>
            <person name="Walk T."/>
            <person name="White J."/>
            <person name="Yandava C."/>
            <person name="Burger G."/>
            <person name="Gray M.W."/>
            <person name="Holland P.W.H."/>
            <person name="King N."/>
            <person name="Lang F.B.F."/>
            <person name="Roger A.J."/>
            <person name="Ruiz-Trillo I."/>
            <person name="Lander E."/>
            <person name="Nusbaum C."/>
        </authorList>
    </citation>
    <scope>NUCLEOTIDE SEQUENCE [LARGE SCALE GENOMIC DNA]</scope>
    <source>
        <strain evidence="5">ATCC 38327</strain>
    </source>
</reference>
<gene>
    <name evidence="4" type="ORF">AMAG_16776</name>
</gene>
<evidence type="ECO:0000256" key="2">
    <source>
        <dbReference type="SAM" id="MobiDB-lite"/>
    </source>
</evidence>
<dbReference type="VEuPathDB" id="FungiDB:AMAG_16776"/>
<reference evidence="4 5" key="1">
    <citation type="submission" date="2009-11" db="EMBL/GenBank/DDBJ databases">
        <title>Annotation of Allomyces macrogynus ATCC 38327.</title>
        <authorList>
            <consortium name="The Broad Institute Genome Sequencing Platform"/>
            <person name="Russ C."/>
            <person name="Cuomo C."/>
            <person name="Burger G."/>
            <person name="Gray M.W."/>
            <person name="Holland P.W.H."/>
            <person name="King N."/>
            <person name="Lang F.B.F."/>
            <person name="Roger A.J."/>
            <person name="Ruiz-Trillo I."/>
            <person name="Young S.K."/>
            <person name="Zeng Q."/>
            <person name="Gargeya S."/>
            <person name="Fitzgerald M."/>
            <person name="Haas B."/>
            <person name="Abouelleil A."/>
            <person name="Alvarado L."/>
            <person name="Arachchi H.M."/>
            <person name="Berlin A."/>
            <person name="Chapman S.B."/>
            <person name="Gearin G."/>
            <person name="Goldberg J."/>
            <person name="Griggs A."/>
            <person name="Gujja S."/>
            <person name="Hansen M."/>
            <person name="Heiman D."/>
            <person name="Howarth C."/>
            <person name="Larimer J."/>
            <person name="Lui A."/>
            <person name="MacDonald P.J.P."/>
            <person name="McCowen C."/>
            <person name="Montmayeur A."/>
            <person name="Murphy C."/>
            <person name="Neiman D."/>
            <person name="Pearson M."/>
            <person name="Priest M."/>
            <person name="Roberts A."/>
            <person name="Saif S."/>
            <person name="Shea T."/>
            <person name="Sisk P."/>
            <person name="Stolte C."/>
            <person name="Sykes S."/>
            <person name="Wortman J."/>
            <person name="Nusbaum C."/>
            <person name="Birren B."/>
        </authorList>
    </citation>
    <scope>NUCLEOTIDE SEQUENCE [LARGE SCALE GENOMIC DNA]</scope>
    <source>
        <strain evidence="4 5">ATCC 38327</strain>
    </source>
</reference>
<proteinExistence type="inferred from homology"/>
<dbReference type="AlphaFoldDB" id="A0A0L0TC06"/>
<evidence type="ECO:0000313" key="5">
    <source>
        <dbReference type="Proteomes" id="UP000054350"/>
    </source>
</evidence>
<dbReference type="SUPFAM" id="SSF49764">
    <property type="entry name" value="HSP20-like chaperones"/>
    <property type="match status" value="1"/>
</dbReference>
<evidence type="ECO:0000259" key="3">
    <source>
        <dbReference type="PROSITE" id="PS51203"/>
    </source>
</evidence>
<dbReference type="PANTHER" id="PTHR12967">
    <property type="entry name" value="PROTEIN SHQ1 HOMOLOG"/>
    <property type="match status" value="1"/>
</dbReference>
<feature type="compositionally biased region" description="Acidic residues" evidence="2">
    <location>
        <begin position="121"/>
        <end position="136"/>
    </location>
</feature>
<dbReference type="OrthoDB" id="73639at2759"/>
<dbReference type="InterPro" id="IPR007052">
    <property type="entry name" value="CS_dom"/>
</dbReference>
<dbReference type="PANTHER" id="PTHR12967:SF0">
    <property type="entry name" value="PROTEIN SHQ1 HOMOLOG"/>
    <property type="match status" value="1"/>
</dbReference>
<keyword evidence="5" id="KW-1185">Reference proteome</keyword>
<dbReference type="InterPro" id="IPR008978">
    <property type="entry name" value="HSP20-like_chaperone"/>
</dbReference>
<dbReference type="InterPro" id="IPR039742">
    <property type="entry name" value="Shq1"/>
</dbReference>
<comment type="similarity">
    <text evidence="1">Belongs to the SHQ1 family.</text>
</comment>
<dbReference type="Proteomes" id="UP000054350">
    <property type="component" value="Unassembled WGS sequence"/>
</dbReference>
<feature type="region of interest" description="Disordered" evidence="2">
    <location>
        <begin position="119"/>
        <end position="148"/>
    </location>
</feature>
<evidence type="ECO:0000256" key="1">
    <source>
        <dbReference type="ARBA" id="ARBA00005607"/>
    </source>
</evidence>
<sequence length="497" mass="55537">MLTPQFSVTQTDADVTLRIRAPHVRATNVETLVAGPNFRFHCKPYFLSVYFSGDLDDEAEAEDRIQAKYDIDAGWFTITIPKKVPGTTFDDLDVLPQLLVPPSKREKQGSMTGVGIHEVAADSDDEDDEEDEEDWTWDQHLPDADADPTVTDKLVGFRYGFANELRGVFASHQDELPEVLDVPDPDSTSPADRTVARIEREDGDFNEDHYMENFVEDGDIQSLLKCAPWWKSLTAPAIDASLAETPSKPPAPTPDASSLATDMDRLTLTTAMAPPLEFTQAEQDALVQRSTRKMLVTKVDRGPSLLALIDVVLSYALAVRLEAGDEISDNPEASWMVSKVCATLSGMERFTSLHAVLTTFTRRALCYPLYRHRALARRAILDTHTILARGGRRGAIRALLAVHHVLARDDTRFVFNTVWIDPLLNWVIGMGDAKWSTLWRKMMAAVANEGETVGQKVWARVGKEVDGEVAREWRLEQWEALAREIAVEDVDSDDEDE</sequence>
<name>A0A0L0TC06_ALLM3</name>
<dbReference type="EMBL" id="GG745378">
    <property type="protein sequence ID" value="KNE72287.1"/>
    <property type="molecule type" value="Genomic_DNA"/>
</dbReference>
<dbReference type="GO" id="GO:0000493">
    <property type="term" value="P:box H/ACA snoRNP assembly"/>
    <property type="evidence" value="ECO:0007669"/>
    <property type="project" value="InterPro"/>
</dbReference>
<dbReference type="InterPro" id="IPR007009">
    <property type="entry name" value="Shq1_C"/>
</dbReference>
<dbReference type="GO" id="GO:0051082">
    <property type="term" value="F:unfolded protein binding"/>
    <property type="evidence" value="ECO:0007669"/>
    <property type="project" value="TreeGrafter"/>
</dbReference>
<dbReference type="GO" id="GO:0005654">
    <property type="term" value="C:nucleoplasm"/>
    <property type="evidence" value="ECO:0007669"/>
    <property type="project" value="TreeGrafter"/>
</dbReference>
<dbReference type="Pfam" id="PF04925">
    <property type="entry name" value="SHQ1"/>
    <property type="match status" value="1"/>
</dbReference>
<accession>A0A0L0TC06</accession>
<dbReference type="eggNOG" id="KOG3247">
    <property type="taxonomic scope" value="Eukaryota"/>
</dbReference>
<organism evidence="4 5">
    <name type="scientific">Allomyces macrogynus (strain ATCC 38327)</name>
    <name type="common">Allomyces javanicus var. macrogynus</name>
    <dbReference type="NCBI Taxonomy" id="578462"/>
    <lineage>
        <taxon>Eukaryota</taxon>
        <taxon>Fungi</taxon>
        <taxon>Fungi incertae sedis</taxon>
        <taxon>Blastocladiomycota</taxon>
        <taxon>Blastocladiomycetes</taxon>
        <taxon>Blastocladiales</taxon>
        <taxon>Blastocladiaceae</taxon>
        <taxon>Allomyces</taxon>
    </lineage>
</organism>